<name>A0AC60P9Y7_IXOPE</name>
<keyword evidence="2" id="KW-1185">Reference proteome</keyword>
<reference evidence="1 2" key="1">
    <citation type="journal article" date="2020" name="Cell">
        <title>Large-Scale Comparative Analyses of Tick Genomes Elucidate Their Genetic Diversity and Vector Capacities.</title>
        <authorList>
            <consortium name="Tick Genome and Microbiome Consortium (TIGMIC)"/>
            <person name="Jia N."/>
            <person name="Wang J."/>
            <person name="Shi W."/>
            <person name="Du L."/>
            <person name="Sun Y."/>
            <person name="Zhan W."/>
            <person name="Jiang J.F."/>
            <person name="Wang Q."/>
            <person name="Zhang B."/>
            <person name="Ji P."/>
            <person name="Bell-Sakyi L."/>
            <person name="Cui X.M."/>
            <person name="Yuan T.T."/>
            <person name="Jiang B.G."/>
            <person name="Yang W.F."/>
            <person name="Lam T.T."/>
            <person name="Chang Q.C."/>
            <person name="Ding S.J."/>
            <person name="Wang X.J."/>
            <person name="Zhu J.G."/>
            <person name="Ruan X.D."/>
            <person name="Zhao L."/>
            <person name="Wei J.T."/>
            <person name="Ye R.Z."/>
            <person name="Que T.C."/>
            <person name="Du C.H."/>
            <person name="Zhou Y.H."/>
            <person name="Cheng J.X."/>
            <person name="Dai P.F."/>
            <person name="Guo W.B."/>
            <person name="Han X.H."/>
            <person name="Huang E.J."/>
            <person name="Li L.F."/>
            <person name="Wei W."/>
            <person name="Gao Y.C."/>
            <person name="Liu J.Z."/>
            <person name="Shao H.Z."/>
            <person name="Wang X."/>
            <person name="Wang C.C."/>
            <person name="Yang T.C."/>
            <person name="Huo Q.B."/>
            <person name="Li W."/>
            <person name="Chen H.Y."/>
            <person name="Chen S.E."/>
            <person name="Zhou L.G."/>
            <person name="Ni X.B."/>
            <person name="Tian J.H."/>
            <person name="Sheng Y."/>
            <person name="Liu T."/>
            <person name="Pan Y.S."/>
            <person name="Xia L.Y."/>
            <person name="Li J."/>
            <person name="Zhao F."/>
            <person name="Cao W.C."/>
        </authorList>
    </citation>
    <scope>NUCLEOTIDE SEQUENCE [LARGE SCALE GENOMIC DNA]</scope>
    <source>
        <strain evidence="1">Iper-2018</strain>
    </source>
</reference>
<dbReference type="Proteomes" id="UP000805193">
    <property type="component" value="Unassembled WGS sequence"/>
</dbReference>
<evidence type="ECO:0000313" key="1">
    <source>
        <dbReference type="EMBL" id="KAG0416316.1"/>
    </source>
</evidence>
<proteinExistence type="predicted"/>
<accession>A0AC60P9Y7</accession>
<evidence type="ECO:0000313" key="2">
    <source>
        <dbReference type="Proteomes" id="UP000805193"/>
    </source>
</evidence>
<dbReference type="EMBL" id="JABSTQ010010963">
    <property type="protein sequence ID" value="KAG0416316.1"/>
    <property type="molecule type" value="Genomic_DNA"/>
</dbReference>
<protein>
    <submittedName>
        <fullName evidence="1">Uncharacterized protein</fullName>
    </submittedName>
</protein>
<gene>
    <name evidence="1" type="ORF">HPB47_006532</name>
</gene>
<comment type="caution">
    <text evidence="1">The sequence shown here is derived from an EMBL/GenBank/DDBJ whole genome shotgun (WGS) entry which is preliminary data.</text>
</comment>
<organism evidence="1 2">
    <name type="scientific">Ixodes persulcatus</name>
    <name type="common">Taiga tick</name>
    <dbReference type="NCBI Taxonomy" id="34615"/>
    <lineage>
        <taxon>Eukaryota</taxon>
        <taxon>Metazoa</taxon>
        <taxon>Ecdysozoa</taxon>
        <taxon>Arthropoda</taxon>
        <taxon>Chelicerata</taxon>
        <taxon>Arachnida</taxon>
        <taxon>Acari</taxon>
        <taxon>Parasitiformes</taxon>
        <taxon>Ixodida</taxon>
        <taxon>Ixodoidea</taxon>
        <taxon>Ixodidae</taxon>
        <taxon>Ixodinae</taxon>
        <taxon>Ixodes</taxon>
    </lineage>
</organism>
<sequence>MLTTAPAKVQVAPIFPWKQSAGRPASVQREGGTDDETPEAGEREQRLPATLTCRDRGSHRAGCIRESPGRRRATSGEAPSGASFSSTAASAAHGPWKRAADGTKPHTEGPRDGRSYNHGPFPHHIQNFGAKKQVDKANHLTENAFWGTEASSLIQMRAPRRK</sequence>